<proteinExistence type="predicted"/>
<evidence type="ECO:0000313" key="3">
    <source>
        <dbReference type="EMBL" id="CAK9880830.1"/>
    </source>
</evidence>
<feature type="transmembrane region" description="Helical" evidence="2">
    <location>
        <begin position="112"/>
        <end position="137"/>
    </location>
</feature>
<accession>A0ABP1BWL7</accession>
<gene>
    <name evidence="3" type="ORF">CSSPJE1EN2_LOCUS22229</name>
</gene>
<reference evidence="3" key="1">
    <citation type="submission" date="2024-03" db="EMBL/GenBank/DDBJ databases">
        <authorList>
            <consortium name="ELIXIR-Norway"/>
            <consortium name="Elixir Norway"/>
        </authorList>
    </citation>
    <scope>NUCLEOTIDE SEQUENCE</scope>
</reference>
<evidence type="ECO:0008006" key="5">
    <source>
        <dbReference type="Google" id="ProtNLM"/>
    </source>
</evidence>
<keyword evidence="4" id="KW-1185">Reference proteome</keyword>
<evidence type="ECO:0000313" key="4">
    <source>
        <dbReference type="Proteomes" id="UP001497522"/>
    </source>
</evidence>
<sequence>MYHCCQVNPEPEQTTATSVDQDASTGGLPATDLVEESGAGNSKAAEPFSRLPSPVPWGHDLVISRMAMSQVVLQLMELAGTAWLMKSTLQPFKPQFELLNVSFSKAFQDRGWIPASALGLLVVLLIVMASASITQYLSPPQVKEAPSALTGLVTSTPVSSVATYLAFCVITPVIAEYV</sequence>
<dbReference type="EMBL" id="OZ023709">
    <property type="protein sequence ID" value="CAK9880830.1"/>
    <property type="molecule type" value="Genomic_DNA"/>
</dbReference>
<name>A0ABP1BWL7_9BRYO</name>
<feature type="region of interest" description="Disordered" evidence="1">
    <location>
        <begin position="1"/>
        <end position="49"/>
    </location>
</feature>
<feature type="transmembrane region" description="Helical" evidence="2">
    <location>
        <begin position="157"/>
        <end position="175"/>
    </location>
</feature>
<organism evidence="3 4">
    <name type="scientific">Sphagnum jensenii</name>
    <dbReference type="NCBI Taxonomy" id="128206"/>
    <lineage>
        <taxon>Eukaryota</taxon>
        <taxon>Viridiplantae</taxon>
        <taxon>Streptophyta</taxon>
        <taxon>Embryophyta</taxon>
        <taxon>Bryophyta</taxon>
        <taxon>Sphagnophytina</taxon>
        <taxon>Sphagnopsida</taxon>
        <taxon>Sphagnales</taxon>
        <taxon>Sphagnaceae</taxon>
        <taxon>Sphagnum</taxon>
    </lineage>
</organism>
<dbReference type="Proteomes" id="UP001497522">
    <property type="component" value="Chromosome 8"/>
</dbReference>
<evidence type="ECO:0000256" key="2">
    <source>
        <dbReference type="SAM" id="Phobius"/>
    </source>
</evidence>
<keyword evidence="2" id="KW-0472">Membrane</keyword>
<keyword evidence="2" id="KW-1133">Transmembrane helix</keyword>
<evidence type="ECO:0000256" key="1">
    <source>
        <dbReference type="SAM" id="MobiDB-lite"/>
    </source>
</evidence>
<protein>
    <recommendedName>
        <fullName evidence="5">Early light-induced protein</fullName>
    </recommendedName>
</protein>
<keyword evidence="2" id="KW-0812">Transmembrane</keyword>
<feature type="compositionally biased region" description="Polar residues" evidence="1">
    <location>
        <begin position="11"/>
        <end position="24"/>
    </location>
</feature>